<dbReference type="OrthoDB" id="4743193at2759"/>
<evidence type="ECO:0000313" key="4">
    <source>
        <dbReference type="EMBL" id="KAF6764727.1"/>
    </source>
</evidence>
<dbReference type="EMBL" id="JACGCI010000003">
    <property type="protein sequence ID" value="KAF6764727.1"/>
    <property type="molecule type" value="Genomic_DNA"/>
</dbReference>
<comment type="caution">
    <text evidence="3">The sequence shown here is derived from an EMBL/GenBank/DDBJ whole genome shotgun (WGS) entry which is preliminary data.</text>
</comment>
<dbReference type="Proteomes" id="UP000521943">
    <property type="component" value="Unassembled WGS sequence"/>
</dbReference>
<feature type="compositionally biased region" description="Low complexity" evidence="1">
    <location>
        <begin position="159"/>
        <end position="173"/>
    </location>
</feature>
<feature type="compositionally biased region" description="Basic residues" evidence="1">
    <location>
        <begin position="137"/>
        <end position="147"/>
    </location>
</feature>
<dbReference type="AlphaFoldDB" id="A0A8H6MCZ3"/>
<evidence type="ECO:0000259" key="2">
    <source>
        <dbReference type="Pfam" id="PF20231"/>
    </source>
</evidence>
<name>A0A8H6MCZ3_9AGAR</name>
<proteinExistence type="predicted"/>
<keyword evidence="5" id="KW-1185">Reference proteome</keyword>
<evidence type="ECO:0000313" key="3">
    <source>
        <dbReference type="EMBL" id="KAF6764718.1"/>
    </source>
</evidence>
<evidence type="ECO:0000256" key="1">
    <source>
        <dbReference type="SAM" id="MobiDB-lite"/>
    </source>
</evidence>
<gene>
    <name evidence="4" type="ORF">DFP72DRAFT_799188</name>
    <name evidence="3" type="ORF">DFP72DRAFT_799192</name>
</gene>
<sequence>MSIPEDLAQSVLRQLEVSGFTIAHLVTYLFTSESELDLLAFNALSSSLPSILDLFADHPQTARPLVKFCVETSTNIFKEQISELSGKQSGYHFGVTSISEEKINAYSVEAQALDMRTKAPELWLLLDSLCLSQSSKNYKRRKPKPGFKPKMNAGPPPTDSAGTTGLSAATTPSNSNAENLEPDILHNVVRLVEEGADLPENLIELEEEQLEALLSIKKVICLSIMMQHGNQRCNALQSIVGLFLHSCNTPESVVEFLAQVGLSVSATSINNAVTSMSDKCKERQRDMGQTLFATYAYDNLDVYLQKAVPVAEKEGTNLEHFTTGTMLPLHPETFLDGVDGLDCSDELWKLDAHNPDNKPDPITNNPNPKNQRPEVAFEDLYDIHPDPHENETLDRRGRFNAWKMRYDLIHNGPEYFHQFTRNLGHPDEVERIPLTKTTQVPLRMVDLSPSTPINNGTAIEEFMGQGGVSGSVDSKEGMKDPKNKAVIISGDLLTGQHVNSLQESRSVEATPWDRFQGKVFGPGLFHLKMACALGMHRTLIDKAKDSDENSTMAYVSILRPKETGKVQSDTPGFRRLHDVFQHSGTVMRLSAWQTEVKKDGTLPCSTLEDYAKTGPTWEAVVSMSERVTLAHVATGNIEEEMRSKPDGERDKQLENMLIRQQLFLLYEEITYAMNYGDIGRVETCLVPWILIFIGCGKHKYAAEMTKYLENVHFIYPKGLRYSP</sequence>
<protein>
    <recommendedName>
        <fullName evidence="2">DUF6589 domain-containing protein</fullName>
    </recommendedName>
</protein>
<feature type="region of interest" description="Disordered" evidence="1">
    <location>
        <begin position="137"/>
        <end position="179"/>
    </location>
</feature>
<reference evidence="3 5" key="1">
    <citation type="submission" date="2020-07" db="EMBL/GenBank/DDBJ databases">
        <title>Comparative genomics of pyrophilous fungi reveals a link between fire events and developmental genes.</title>
        <authorList>
            <consortium name="DOE Joint Genome Institute"/>
            <person name="Steindorff A.S."/>
            <person name="Carver A."/>
            <person name="Calhoun S."/>
            <person name="Stillman K."/>
            <person name="Liu H."/>
            <person name="Lipzen A."/>
            <person name="Pangilinan J."/>
            <person name="Labutti K."/>
            <person name="Bruns T.D."/>
            <person name="Grigoriev I.V."/>
        </authorList>
    </citation>
    <scope>NUCLEOTIDE SEQUENCE [LARGE SCALE GENOMIC DNA]</scope>
    <source>
        <strain evidence="3 5">CBS 144469</strain>
    </source>
</reference>
<feature type="domain" description="DUF6589" evidence="2">
    <location>
        <begin position="380"/>
        <end position="720"/>
    </location>
</feature>
<dbReference type="InterPro" id="IPR046496">
    <property type="entry name" value="DUF6589"/>
</dbReference>
<evidence type="ECO:0000313" key="5">
    <source>
        <dbReference type="Proteomes" id="UP000521943"/>
    </source>
</evidence>
<accession>A0A8H6MCZ3</accession>
<feature type="region of interest" description="Disordered" evidence="1">
    <location>
        <begin position="352"/>
        <end position="372"/>
    </location>
</feature>
<dbReference type="EMBL" id="JACGCI010000003">
    <property type="protein sequence ID" value="KAF6764718.1"/>
    <property type="molecule type" value="Genomic_DNA"/>
</dbReference>
<organism evidence="3 5">
    <name type="scientific">Ephemerocybe angulata</name>
    <dbReference type="NCBI Taxonomy" id="980116"/>
    <lineage>
        <taxon>Eukaryota</taxon>
        <taxon>Fungi</taxon>
        <taxon>Dikarya</taxon>
        <taxon>Basidiomycota</taxon>
        <taxon>Agaricomycotina</taxon>
        <taxon>Agaricomycetes</taxon>
        <taxon>Agaricomycetidae</taxon>
        <taxon>Agaricales</taxon>
        <taxon>Agaricineae</taxon>
        <taxon>Psathyrellaceae</taxon>
        <taxon>Ephemerocybe</taxon>
    </lineage>
</organism>
<dbReference type="Pfam" id="PF20231">
    <property type="entry name" value="DUF6589"/>
    <property type="match status" value="1"/>
</dbReference>